<reference evidence="15 16" key="1">
    <citation type="journal article" date="2012" name="PLoS Pathog.">
        <title>Diverse lifestyles and strategies of plant pathogenesis encoded in the genomes of eighteen Dothideomycetes fungi.</title>
        <authorList>
            <person name="Ohm R.A."/>
            <person name="Feau N."/>
            <person name="Henrissat B."/>
            <person name="Schoch C.L."/>
            <person name="Horwitz B.A."/>
            <person name="Barry K.W."/>
            <person name="Condon B.J."/>
            <person name="Copeland A.C."/>
            <person name="Dhillon B."/>
            <person name="Glaser F."/>
            <person name="Hesse C.N."/>
            <person name="Kosti I."/>
            <person name="LaButti K."/>
            <person name="Lindquist E.A."/>
            <person name="Lucas S."/>
            <person name="Salamov A.A."/>
            <person name="Bradshaw R.E."/>
            <person name="Ciuffetti L."/>
            <person name="Hamelin R.C."/>
            <person name="Kema G.H.J."/>
            <person name="Lawrence C."/>
            <person name="Scott J.A."/>
            <person name="Spatafora J.W."/>
            <person name="Turgeon B.G."/>
            <person name="de Wit P.J.G.M."/>
            <person name="Zhong S."/>
            <person name="Goodwin S.B."/>
            <person name="Grigoriev I.V."/>
        </authorList>
    </citation>
    <scope>NUCLEOTIDE SEQUENCE [LARGE SCALE GENOMIC DNA]</scope>
    <source>
        <strain evidence="15 16">SO2202</strain>
    </source>
</reference>
<dbReference type="GO" id="GO:0005743">
    <property type="term" value="C:mitochondrial inner membrane"/>
    <property type="evidence" value="ECO:0007669"/>
    <property type="project" value="UniProtKB-SubCell"/>
</dbReference>
<comment type="function">
    <text evidence="10 12">Plays a role in maintaining the mitochondrial genome and in controlling the mtDNA escape. Involved in the regulation of mtDNA nucleotide structure and number. May have a dispensable role in early maturation of pre-rRNA.</text>
</comment>
<dbReference type="EMBL" id="KB456261">
    <property type="protein sequence ID" value="EMF15329.1"/>
    <property type="molecule type" value="Genomic_DNA"/>
</dbReference>
<dbReference type="SUPFAM" id="SSF52540">
    <property type="entry name" value="P-loop containing nucleoside triphosphate hydrolases"/>
    <property type="match status" value="1"/>
</dbReference>
<evidence type="ECO:0000313" key="15">
    <source>
        <dbReference type="EMBL" id="EMF15329.1"/>
    </source>
</evidence>
<dbReference type="Proteomes" id="UP000016931">
    <property type="component" value="Unassembled WGS sequence"/>
</dbReference>
<name>M3DBV5_SPHMS</name>
<feature type="domain" description="RRM" evidence="14">
    <location>
        <begin position="168"/>
        <end position="260"/>
    </location>
</feature>
<dbReference type="eggNOG" id="ENOG502QS0P">
    <property type="taxonomic scope" value="Eukaryota"/>
</dbReference>
<dbReference type="InterPro" id="IPR035979">
    <property type="entry name" value="RBD_domain_sf"/>
</dbReference>
<evidence type="ECO:0000313" key="16">
    <source>
        <dbReference type="Proteomes" id="UP000016931"/>
    </source>
</evidence>
<dbReference type="GO" id="GO:0006397">
    <property type="term" value="P:mRNA processing"/>
    <property type="evidence" value="ECO:0007669"/>
    <property type="project" value="UniProtKB-UniRule"/>
</dbReference>
<keyword evidence="11 12" id="KW-0694">RNA-binding</keyword>
<keyword evidence="7" id="KW-1133">Transmembrane helix</keyword>
<dbReference type="AlphaFoldDB" id="M3DBV5"/>
<dbReference type="SUPFAM" id="SSF54928">
    <property type="entry name" value="RNA-binding domain, RBD"/>
    <property type="match status" value="1"/>
</dbReference>
<evidence type="ECO:0000256" key="2">
    <source>
        <dbReference type="ARBA" id="ARBA00010320"/>
    </source>
</evidence>
<dbReference type="InterPro" id="IPR018850">
    <property type="entry name" value="Mt_escape_2_C"/>
</dbReference>
<evidence type="ECO:0000259" key="14">
    <source>
        <dbReference type="PROSITE" id="PS50102"/>
    </source>
</evidence>
<dbReference type="PANTHER" id="PTHR32198:SF2">
    <property type="entry name" value="MITOCHONDRIAL ESCAPE PROTEIN 2"/>
    <property type="match status" value="1"/>
</dbReference>
<dbReference type="PROSITE" id="PS50102">
    <property type="entry name" value="RRM"/>
    <property type="match status" value="1"/>
</dbReference>
<comment type="similarity">
    <text evidence="2 12">Belongs to the YME2 family.</text>
</comment>
<keyword evidence="5 12" id="KW-0999">Mitochondrion inner membrane</keyword>
<keyword evidence="6" id="KW-0809">Transit peptide</keyword>
<dbReference type="STRING" id="692275.M3DBV5"/>
<sequence length="851" mass="94847">MTSRGPLTRAAAALRPRVNNPSSASRISLSLSLSSRRSLAGDAGDNNTGHITTNSQQGILFFNSILPTNLQWLFRLAAAIPAGYKTPKILASRTSYGVVEVLPRYSEGAAFLKFSHDGTSDSKVISEAVQKYLDEHSARPWWNPFMTVQAGRVLGKPWVEDLARQPSTRLRVEFLPTEPGAEVAELSQEQLYSFFRPYGKLSDIVVQPSDSKVLPKYAYLDFANYRKAIMAKNCMHGYLVNDSEGGGKSGTLLRLTYEKKQRGGWIKDWLVNHPRIVIPLLVALIAGISAVIFDPIRTIAIKAHITRAFHLEDNFVFAWLIKQSEDLVQKVKSLGRERGLDDGGMTVVWENRQNEIQQIQAWLMESSETFIVVQGPRGSGKRELVLEHALRHKREAHQVLTLDCKPLQEARGDASTIAAAADQVGYRPVFSWINNISGLIDLAAQGMTGSKAGFSETLENQLIKIWGKTTAALKSIALDGRKKDDKDAKLSDDEYLDSHPERRPVVVIENWLHKNSEPGAAMVYDQLAEWAASLTTSNIAHVIFLTNDVSFSKSLSKALPDRVFRQISLGDCSPEIAKRYVIQHLDFGAEPGPITGNNKTGHRKEGEDDDDDTEIRPLTPSQQRQDLRELDTVIGQLGGRLTDLEFFARRIKAGETPSKAVQEIIDQSASEILKMYLLLQGGNSSSNDSRQWTSSQAWTLVRELAHHEEGLRYNELLLSDPFKSSSGGSGEKSLAALEQAELISIQSQHGRPYRILPGKPVYRPAFQQLVADEVLRAKFELLWMGDAIASENSTVEKCEQELRLLSALSRQPPELLGRVTWLLGKVRKSQERIERLERDSGVLKGVLQREF</sequence>
<keyword evidence="12" id="KW-0507">mRNA processing</keyword>
<dbReference type="InterPro" id="IPR012677">
    <property type="entry name" value="Nucleotide-bd_a/b_plait_sf"/>
</dbReference>
<dbReference type="InterPro" id="IPR000504">
    <property type="entry name" value="RRM_dom"/>
</dbReference>
<keyword evidence="16" id="KW-1185">Reference proteome</keyword>
<dbReference type="Pfam" id="PF10443">
    <property type="entry name" value="RNA12"/>
    <property type="match status" value="1"/>
</dbReference>
<dbReference type="InterPro" id="IPR027417">
    <property type="entry name" value="P-loop_NTPase"/>
</dbReference>
<accession>M3DBV5</accession>
<dbReference type="OMA" id="WTPEQAW"/>
<dbReference type="InterPro" id="IPR034260">
    <property type="entry name" value="Yme2_RRM"/>
</dbReference>
<keyword evidence="9" id="KW-0472">Membrane</keyword>
<evidence type="ECO:0000256" key="9">
    <source>
        <dbReference type="ARBA" id="ARBA00023136"/>
    </source>
</evidence>
<dbReference type="RefSeq" id="XP_016763450.1">
    <property type="nucleotide sequence ID" value="XM_016909513.1"/>
</dbReference>
<keyword evidence="4" id="KW-0812">Transmembrane</keyword>
<protein>
    <recommendedName>
        <fullName evidence="3 12">Mitochondrial escape protein 2</fullName>
    </recommendedName>
</protein>
<dbReference type="CDD" id="cd12433">
    <property type="entry name" value="RRM_Yme2p_like"/>
    <property type="match status" value="1"/>
</dbReference>
<evidence type="ECO:0000256" key="5">
    <source>
        <dbReference type="ARBA" id="ARBA00022792"/>
    </source>
</evidence>
<gene>
    <name evidence="15" type="ORF">SEPMUDRAFT_60031</name>
</gene>
<dbReference type="Gene3D" id="3.30.70.330">
    <property type="match status" value="1"/>
</dbReference>
<evidence type="ECO:0000256" key="1">
    <source>
        <dbReference type="ARBA" id="ARBA00004434"/>
    </source>
</evidence>
<dbReference type="Pfam" id="PF00076">
    <property type="entry name" value="RRM_1"/>
    <property type="match status" value="1"/>
</dbReference>
<evidence type="ECO:0000256" key="12">
    <source>
        <dbReference type="RuleBase" id="RU367108"/>
    </source>
</evidence>
<evidence type="ECO:0000256" key="3">
    <source>
        <dbReference type="ARBA" id="ARBA00020222"/>
    </source>
</evidence>
<organism evidence="15 16">
    <name type="scientific">Sphaerulina musiva (strain SO2202)</name>
    <name type="common">Poplar stem canker fungus</name>
    <name type="synonym">Septoria musiva</name>
    <dbReference type="NCBI Taxonomy" id="692275"/>
    <lineage>
        <taxon>Eukaryota</taxon>
        <taxon>Fungi</taxon>
        <taxon>Dikarya</taxon>
        <taxon>Ascomycota</taxon>
        <taxon>Pezizomycotina</taxon>
        <taxon>Dothideomycetes</taxon>
        <taxon>Dothideomycetidae</taxon>
        <taxon>Mycosphaerellales</taxon>
        <taxon>Mycosphaerellaceae</taxon>
        <taxon>Sphaerulina</taxon>
    </lineage>
</organism>
<dbReference type="GeneID" id="27906650"/>
<proteinExistence type="inferred from homology"/>
<dbReference type="Gene3D" id="3.40.50.300">
    <property type="entry name" value="P-loop containing nucleotide triphosphate hydrolases"/>
    <property type="match status" value="1"/>
</dbReference>
<feature type="region of interest" description="Disordered" evidence="13">
    <location>
        <begin position="591"/>
        <end position="625"/>
    </location>
</feature>
<evidence type="ECO:0000256" key="8">
    <source>
        <dbReference type="ARBA" id="ARBA00023128"/>
    </source>
</evidence>
<keyword evidence="8 12" id="KW-0496">Mitochondrion</keyword>
<dbReference type="GO" id="GO:0003723">
    <property type="term" value="F:RNA binding"/>
    <property type="evidence" value="ECO:0007669"/>
    <property type="project" value="UniProtKB-UniRule"/>
</dbReference>
<evidence type="ECO:0000256" key="6">
    <source>
        <dbReference type="ARBA" id="ARBA00022946"/>
    </source>
</evidence>
<evidence type="ECO:0000256" key="11">
    <source>
        <dbReference type="PROSITE-ProRule" id="PRU00176"/>
    </source>
</evidence>
<dbReference type="OrthoDB" id="10267654at2759"/>
<dbReference type="HOGENOM" id="CLU_007861_1_0_1"/>
<evidence type="ECO:0000256" key="10">
    <source>
        <dbReference type="ARBA" id="ARBA00025276"/>
    </source>
</evidence>
<evidence type="ECO:0000256" key="13">
    <source>
        <dbReference type="SAM" id="MobiDB-lite"/>
    </source>
</evidence>
<evidence type="ECO:0000256" key="7">
    <source>
        <dbReference type="ARBA" id="ARBA00022989"/>
    </source>
</evidence>
<dbReference type="InterPro" id="IPR039627">
    <property type="entry name" value="Yme2_C"/>
</dbReference>
<comment type="subcellular location">
    <subcellularLocation>
        <location evidence="1 12">Mitochondrion inner membrane</location>
        <topology evidence="1 12">Single-pass membrane protein</topology>
    </subcellularLocation>
</comment>
<evidence type="ECO:0000256" key="4">
    <source>
        <dbReference type="ARBA" id="ARBA00022692"/>
    </source>
</evidence>
<dbReference type="PANTHER" id="PTHR32198">
    <property type="entry name" value="MITOCHONDRIAL ESCAPE PROTEIN 2"/>
    <property type="match status" value="1"/>
</dbReference>